<protein>
    <submittedName>
        <fullName evidence="1">Uncharacterized protein</fullName>
    </submittedName>
</protein>
<dbReference type="EMBL" id="KB467933">
    <property type="protein sequence ID" value="PCH37615.1"/>
    <property type="molecule type" value="Genomic_DNA"/>
</dbReference>
<dbReference type="OrthoDB" id="2768710at2759"/>
<dbReference type="STRING" id="742152.A0A2H3J7K3"/>
<dbReference type="AlphaFoldDB" id="A0A2H3J7K3"/>
<dbReference type="Proteomes" id="UP000218811">
    <property type="component" value="Unassembled WGS sequence"/>
</dbReference>
<evidence type="ECO:0000313" key="1">
    <source>
        <dbReference type="EMBL" id="PCH37615.1"/>
    </source>
</evidence>
<gene>
    <name evidence="1" type="ORF">WOLCODRAFT_168130</name>
</gene>
<organism evidence="1 2">
    <name type="scientific">Wolfiporia cocos (strain MD-104)</name>
    <name type="common">Brown rot fungus</name>
    <dbReference type="NCBI Taxonomy" id="742152"/>
    <lineage>
        <taxon>Eukaryota</taxon>
        <taxon>Fungi</taxon>
        <taxon>Dikarya</taxon>
        <taxon>Basidiomycota</taxon>
        <taxon>Agaricomycotina</taxon>
        <taxon>Agaricomycetes</taxon>
        <taxon>Polyporales</taxon>
        <taxon>Phaeolaceae</taxon>
        <taxon>Wolfiporia</taxon>
    </lineage>
</organism>
<proteinExistence type="predicted"/>
<reference evidence="1 2" key="1">
    <citation type="journal article" date="2012" name="Science">
        <title>The Paleozoic origin of enzymatic lignin decomposition reconstructed from 31 fungal genomes.</title>
        <authorList>
            <person name="Floudas D."/>
            <person name="Binder M."/>
            <person name="Riley R."/>
            <person name="Barry K."/>
            <person name="Blanchette R.A."/>
            <person name="Henrissat B."/>
            <person name="Martinez A.T."/>
            <person name="Otillar R."/>
            <person name="Spatafora J.W."/>
            <person name="Yadav J.S."/>
            <person name="Aerts A."/>
            <person name="Benoit I."/>
            <person name="Boyd A."/>
            <person name="Carlson A."/>
            <person name="Copeland A."/>
            <person name="Coutinho P.M."/>
            <person name="de Vries R.P."/>
            <person name="Ferreira P."/>
            <person name="Findley K."/>
            <person name="Foster B."/>
            <person name="Gaskell J."/>
            <person name="Glotzer D."/>
            <person name="Gorecki P."/>
            <person name="Heitman J."/>
            <person name="Hesse C."/>
            <person name="Hori C."/>
            <person name="Igarashi K."/>
            <person name="Jurgens J.A."/>
            <person name="Kallen N."/>
            <person name="Kersten P."/>
            <person name="Kohler A."/>
            <person name="Kuees U."/>
            <person name="Kumar T.K.A."/>
            <person name="Kuo A."/>
            <person name="LaButti K."/>
            <person name="Larrondo L.F."/>
            <person name="Lindquist E."/>
            <person name="Ling A."/>
            <person name="Lombard V."/>
            <person name="Lucas S."/>
            <person name="Lundell T."/>
            <person name="Martin R."/>
            <person name="McLaughlin D.J."/>
            <person name="Morgenstern I."/>
            <person name="Morin E."/>
            <person name="Murat C."/>
            <person name="Nagy L.G."/>
            <person name="Nolan M."/>
            <person name="Ohm R.A."/>
            <person name="Patyshakuliyeva A."/>
            <person name="Rokas A."/>
            <person name="Ruiz-Duenas F.J."/>
            <person name="Sabat G."/>
            <person name="Salamov A."/>
            <person name="Samejima M."/>
            <person name="Schmutz J."/>
            <person name="Slot J.C."/>
            <person name="St John F."/>
            <person name="Stenlid J."/>
            <person name="Sun H."/>
            <person name="Sun S."/>
            <person name="Syed K."/>
            <person name="Tsang A."/>
            <person name="Wiebenga A."/>
            <person name="Young D."/>
            <person name="Pisabarro A."/>
            <person name="Eastwood D.C."/>
            <person name="Martin F."/>
            <person name="Cullen D."/>
            <person name="Grigoriev I.V."/>
            <person name="Hibbett D.S."/>
        </authorList>
    </citation>
    <scope>NUCLEOTIDE SEQUENCE [LARGE SCALE GENOMIC DNA]</scope>
    <source>
        <strain evidence="1 2">MD-104</strain>
    </source>
</reference>
<accession>A0A2H3J7K3</accession>
<evidence type="ECO:0000313" key="2">
    <source>
        <dbReference type="Proteomes" id="UP000218811"/>
    </source>
</evidence>
<keyword evidence="2" id="KW-1185">Reference proteome</keyword>
<sequence>MANASTTPELSLSFSDLTETTITSSRPLARSELGQVFTRGIQGFSDGYVILALDSPFARRVYDDHVVLALAALRIRNPLLSCHVLFAGPVPAYVCAAPMTERHALKEARDMVEFSTFRTRAHTVAALRKRWSEEVDPRDTLDIRQGIIRNPTS</sequence>
<name>A0A2H3J7K3_WOLCO</name>